<dbReference type="AlphaFoldDB" id="A0A844G750"/>
<feature type="signal peptide" evidence="2">
    <location>
        <begin position="1"/>
        <end position="17"/>
    </location>
</feature>
<comment type="caution">
    <text evidence="4">The sequence shown here is derived from an EMBL/GenBank/DDBJ whole genome shotgun (WGS) entry which is preliminary data.</text>
</comment>
<dbReference type="EMBL" id="VUNS01000022">
    <property type="protein sequence ID" value="MST98715.1"/>
    <property type="molecule type" value="Genomic_DNA"/>
</dbReference>
<proteinExistence type="predicted"/>
<evidence type="ECO:0000313" key="5">
    <source>
        <dbReference type="Proteomes" id="UP000435649"/>
    </source>
</evidence>
<keyword evidence="1" id="KW-1015">Disulfide bond</keyword>
<sequence>MKSVMTLLAVAAAAMLAAAELHVRDFGAKGDGANDDTDAIRTAFAELRKNGGTLRFGSGSFAFRGLLKIEGLRSAKVDFSGATLLNTEQNGSFQFDNCENLTVSGGVLTYREMPVRQQTSAQHPIYVTGGRNIRIENVHVLGSPFMGIAINGCRYVWVVDCKIEQTRRDGLHFVQSQDIVCTGNYITQTTDDALALIDYGHEGALRLERAVVANNIIYNCRQGLVCLGGSDVIFNGNHVERTTFSGCQITTNDRFHNLRQGACSARRVKVIGNRFLESGADFEINGVFIRNTGQVTTGHAGIVVSYIDGEKGWNRNGDDYFTKTDYPVAETKPGVFSAARELGPELFPKRRIRMGETTARVKSSVLRDGKVEFTLDTPPAGKPESFKLSRILTDIEIIDNEILNSHVNGIYTNGVYRLRVINNKVFNCNVSDSQWTGTAVSILNGAEADVLYNWIQDNRTEKLHKKGLHITAADSRDIGNRIN</sequence>
<evidence type="ECO:0000256" key="2">
    <source>
        <dbReference type="SAM" id="SignalP"/>
    </source>
</evidence>
<evidence type="ECO:0000256" key="1">
    <source>
        <dbReference type="ARBA" id="ARBA00023157"/>
    </source>
</evidence>
<dbReference type="SMART" id="SM00710">
    <property type="entry name" value="PbH1"/>
    <property type="match status" value="8"/>
</dbReference>
<reference evidence="4 5" key="1">
    <citation type="submission" date="2019-08" db="EMBL/GenBank/DDBJ databases">
        <title>In-depth cultivation of the pig gut microbiome towards novel bacterial diversity and tailored functional studies.</title>
        <authorList>
            <person name="Wylensek D."/>
            <person name="Hitch T.C.A."/>
            <person name="Clavel T."/>
        </authorList>
    </citation>
    <scope>NUCLEOTIDE SEQUENCE [LARGE SCALE GENOMIC DNA]</scope>
    <source>
        <strain evidence="4 5">BBE-744-WT-12</strain>
    </source>
</reference>
<dbReference type="InterPro" id="IPR012334">
    <property type="entry name" value="Pectin_lyas_fold"/>
</dbReference>
<accession>A0A844G750</accession>
<dbReference type="InterPro" id="IPR011050">
    <property type="entry name" value="Pectin_lyase_fold/virulence"/>
</dbReference>
<organism evidence="4 5">
    <name type="scientific">Victivallis lenta</name>
    <dbReference type="NCBI Taxonomy" id="2606640"/>
    <lineage>
        <taxon>Bacteria</taxon>
        <taxon>Pseudomonadati</taxon>
        <taxon>Lentisphaerota</taxon>
        <taxon>Lentisphaeria</taxon>
        <taxon>Victivallales</taxon>
        <taxon>Victivallaceae</taxon>
        <taxon>Victivallis</taxon>
    </lineage>
</organism>
<dbReference type="RefSeq" id="WP_154419652.1">
    <property type="nucleotide sequence ID" value="NZ_DBFCGB010000033.1"/>
</dbReference>
<dbReference type="InterPro" id="IPR039448">
    <property type="entry name" value="Beta_helix"/>
</dbReference>
<dbReference type="Pfam" id="PF13229">
    <property type="entry name" value="Beta_helix"/>
    <property type="match status" value="1"/>
</dbReference>
<dbReference type="PANTHER" id="PTHR31736">
    <property type="match status" value="1"/>
</dbReference>
<name>A0A844G750_9BACT</name>
<dbReference type="Proteomes" id="UP000435649">
    <property type="component" value="Unassembled WGS sequence"/>
</dbReference>
<keyword evidence="2" id="KW-0732">Signal</keyword>
<dbReference type="PANTHER" id="PTHR31736:SF19">
    <property type="entry name" value="PECTIN LYASE SUPERFAMILY PROTEIN-RELATED"/>
    <property type="match status" value="1"/>
</dbReference>
<dbReference type="SUPFAM" id="SSF51126">
    <property type="entry name" value="Pectin lyase-like"/>
    <property type="match status" value="2"/>
</dbReference>
<keyword evidence="5" id="KW-1185">Reference proteome</keyword>
<evidence type="ECO:0000259" key="3">
    <source>
        <dbReference type="Pfam" id="PF13229"/>
    </source>
</evidence>
<feature type="chain" id="PRO_5032966092" description="Right handed beta helix domain-containing protein" evidence="2">
    <location>
        <begin position="18"/>
        <end position="483"/>
    </location>
</feature>
<dbReference type="Gene3D" id="2.160.20.10">
    <property type="entry name" value="Single-stranded right-handed beta-helix, Pectin lyase-like"/>
    <property type="match status" value="1"/>
</dbReference>
<dbReference type="InterPro" id="IPR006626">
    <property type="entry name" value="PbH1"/>
</dbReference>
<gene>
    <name evidence="4" type="ORF">FYJ85_16875</name>
</gene>
<protein>
    <recommendedName>
        <fullName evidence="3">Right handed beta helix domain-containing protein</fullName>
    </recommendedName>
</protein>
<feature type="domain" description="Right handed beta helix" evidence="3">
    <location>
        <begin position="122"/>
        <end position="254"/>
    </location>
</feature>
<evidence type="ECO:0000313" key="4">
    <source>
        <dbReference type="EMBL" id="MST98715.1"/>
    </source>
</evidence>